<evidence type="ECO:0000256" key="1">
    <source>
        <dbReference type="SAM" id="MobiDB-lite"/>
    </source>
</evidence>
<reference evidence="3" key="1">
    <citation type="submission" date="2016-10" db="EMBL/GenBank/DDBJ databases">
        <authorList>
            <person name="Varghese N."/>
            <person name="Submissions S."/>
        </authorList>
    </citation>
    <scope>NUCLEOTIDE SEQUENCE [LARGE SCALE GENOMIC DNA]</scope>
    <source>
        <strain evidence="3">IMMIB L-1606</strain>
    </source>
</reference>
<dbReference type="Proteomes" id="UP000198751">
    <property type="component" value="Chromosome I"/>
</dbReference>
<accession>A0A1H2BB03</accession>
<evidence type="ECO:0000313" key="2">
    <source>
        <dbReference type="EMBL" id="SDT55480.1"/>
    </source>
</evidence>
<dbReference type="RefSeq" id="WP_157693499.1">
    <property type="nucleotide sequence ID" value="NZ_LT629779.1"/>
</dbReference>
<protein>
    <submittedName>
        <fullName evidence="2">Uncharacterized protein</fullName>
    </submittedName>
</protein>
<sequence length="101" mass="11490">MTKVFQHPPTFPAPPKPYVDKTRNKTLQPEVVATGPSSRCFKPAPEWLRVRDVVVLLPFFAARPEKLGDRFCEGLNDSPDRIQEHRHAATVRLEENAAKSR</sequence>
<feature type="region of interest" description="Disordered" evidence="1">
    <location>
        <begin position="1"/>
        <end position="23"/>
    </location>
</feature>
<organism evidence="2 3">
    <name type="scientific">Pseudarthrobacter equi</name>
    <dbReference type="NCBI Taxonomy" id="728066"/>
    <lineage>
        <taxon>Bacteria</taxon>
        <taxon>Bacillati</taxon>
        <taxon>Actinomycetota</taxon>
        <taxon>Actinomycetes</taxon>
        <taxon>Micrococcales</taxon>
        <taxon>Micrococcaceae</taxon>
        <taxon>Pseudarthrobacter</taxon>
    </lineage>
</organism>
<proteinExistence type="predicted"/>
<name>A0A1H2BB03_9MICC</name>
<evidence type="ECO:0000313" key="3">
    <source>
        <dbReference type="Proteomes" id="UP000198751"/>
    </source>
</evidence>
<dbReference type="EMBL" id="LT629779">
    <property type="protein sequence ID" value="SDT55480.1"/>
    <property type="molecule type" value="Genomic_DNA"/>
</dbReference>
<gene>
    <name evidence="2" type="ORF">SAMN04489743_3564</name>
</gene>
<keyword evidence="3" id="KW-1185">Reference proteome</keyword>
<dbReference type="AlphaFoldDB" id="A0A1H2BB03"/>